<evidence type="ECO:0000256" key="8">
    <source>
        <dbReference type="RuleBase" id="RU004527"/>
    </source>
</evidence>
<dbReference type="GO" id="GO:0005524">
    <property type="term" value="F:ATP binding"/>
    <property type="evidence" value="ECO:0007669"/>
    <property type="project" value="UniProtKB-KW"/>
</dbReference>
<dbReference type="FunFam" id="3.40.50.300:FF:000087">
    <property type="entry name" value="Recombinase RecA"/>
    <property type="match status" value="1"/>
</dbReference>
<keyword evidence="5 8" id="KW-0233">DNA recombination</keyword>
<evidence type="ECO:0000313" key="12">
    <source>
        <dbReference type="EMBL" id="VVA99636.1"/>
    </source>
</evidence>
<name>A0A565BFK5_9BRAS</name>
<feature type="domain" description="RecA family profile 2" evidence="11">
    <location>
        <begin position="258"/>
        <end position="329"/>
    </location>
</feature>
<accession>A0A565BFK5</accession>
<dbReference type="Pfam" id="PF00154">
    <property type="entry name" value="RecA_N"/>
    <property type="match status" value="1"/>
</dbReference>
<keyword evidence="3 7" id="KW-0067">ATP-binding</keyword>
<evidence type="ECO:0000256" key="2">
    <source>
        <dbReference type="ARBA" id="ARBA00022741"/>
    </source>
</evidence>
<comment type="similarity">
    <text evidence="1 7">Belongs to the RecA family.</text>
</comment>
<feature type="region of interest" description="Disordered" evidence="9">
    <location>
        <begin position="385"/>
        <end position="404"/>
    </location>
</feature>
<feature type="domain" description="RecA family profile 1" evidence="10">
    <location>
        <begin position="89"/>
        <end position="248"/>
    </location>
</feature>
<dbReference type="PROSITE" id="PS00321">
    <property type="entry name" value="RECA_1"/>
    <property type="match status" value="1"/>
</dbReference>
<evidence type="ECO:0008006" key="14">
    <source>
        <dbReference type="Google" id="ProtNLM"/>
    </source>
</evidence>
<evidence type="ECO:0000256" key="6">
    <source>
        <dbReference type="ARBA" id="ARBA00056887"/>
    </source>
</evidence>
<dbReference type="PRINTS" id="PR00142">
    <property type="entry name" value="RECA"/>
</dbReference>
<dbReference type="OrthoDB" id="5957327at2759"/>
<dbReference type="EMBL" id="CABITT030000003">
    <property type="protein sequence ID" value="VVA99636.1"/>
    <property type="molecule type" value="Genomic_DNA"/>
</dbReference>
<evidence type="ECO:0000256" key="5">
    <source>
        <dbReference type="ARBA" id="ARBA00023172"/>
    </source>
</evidence>
<keyword evidence="13" id="KW-1185">Reference proteome</keyword>
<dbReference type="PROSITE" id="PS50162">
    <property type="entry name" value="RECA_2"/>
    <property type="match status" value="1"/>
</dbReference>
<keyword evidence="4 8" id="KW-0238">DNA-binding</keyword>
<dbReference type="GO" id="GO:0006281">
    <property type="term" value="P:DNA repair"/>
    <property type="evidence" value="ECO:0007669"/>
    <property type="project" value="InterPro"/>
</dbReference>
<dbReference type="HAMAP" id="MF_00268">
    <property type="entry name" value="RecA"/>
    <property type="match status" value="1"/>
</dbReference>
<organism evidence="12 13">
    <name type="scientific">Arabis nemorensis</name>
    <dbReference type="NCBI Taxonomy" id="586526"/>
    <lineage>
        <taxon>Eukaryota</taxon>
        <taxon>Viridiplantae</taxon>
        <taxon>Streptophyta</taxon>
        <taxon>Embryophyta</taxon>
        <taxon>Tracheophyta</taxon>
        <taxon>Spermatophyta</taxon>
        <taxon>Magnoliopsida</taxon>
        <taxon>eudicotyledons</taxon>
        <taxon>Gunneridae</taxon>
        <taxon>Pentapetalae</taxon>
        <taxon>rosids</taxon>
        <taxon>malvids</taxon>
        <taxon>Brassicales</taxon>
        <taxon>Brassicaceae</taxon>
        <taxon>Arabideae</taxon>
        <taxon>Arabis</taxon>
    </lineage>
</organism>
<comment type="function">
    <text evidence="6">Involved in recombination ability and DNA strand transfer activity.</text>
</comment>
<dbReference type="AlphaFoldDB" id="A0A565BFK5"/>
<dbReference type="InterPro" id="IPR003593">
    <property type="entry name" value="AAA+_ATPase"/>
</dbReference>
<gene>
    <name evidence="12" type="ORF">ANE_LOCUS10081</name>
</gene>
<dbReference type="PANTHER" id="PTHR45900:SF6">
    <property type="entry name" value="DNA REPAIR PROTEIN RECA HOMOLOG 3, MITOCHONDRIAL-RELATED"/>
    <property type="match status" value="1"/>
</dbReference>
<dbReference type="SUPFAM" id="SSF52540">
    <property type="entry name" value="P-loop containing nucleoside triphosphate hydrolases"/>
    <property type="match status" value="1"/>
</dbReference>
<dbReference type="NCBIfam" id="TIGR02012">
    <property type="entry name" value="tigrfam_recA"/>
    <property type="match status" value="1"/>
</dbReference>
<dbReference type="InterPro" id="IPR049428">
    <property type="entry name" value="RecA-like_N"/>
</dbReference>
<dbReference type="InterPro" id="IPR013765">
    <property type="entry name" value="DNA_recomb/repair_RecA"/>
</dbReference>
<sequence>MARILRNVSSLRRSMFPSEVYSRGVVGTSFQLRGFAAKAKKKSKSDGNGSSEEGLSKKEIALQQALDQITSSFGKGSIMWLGRAVSPRDVPVYSTGSFALDVALGVGGLPKGRVVEIYGPEASGKTTLALHVIAEAQKQGGTCVFVDAEHALDSSLAKAIGVNTENLLLSQPDCGEQALSLVDTLIRSGSVDVIVVDSVAALVPKGELEGEMGDAHMAMQARLMSQALRKLSHSLSLSQTLLIFINQVRAKLSTFGGFGGPTEVTCGGNALKFYASMRLNIRRIGFVKKGEETTGSQVSVKIVKNKLAPPFRTAQFELEFGKGICKVTEIIELSIKHKFIAKNATFYNLNGKNYHGKEALKKFLRQNEPIQEELMNKLKDQLIADEAADKESESEEEEDPVRVLVSSENTDDEAPALVVGAAAAVVEA</sequence>
<evidence type="ECO:0000259" key="11">
    <source>
        <dbReference type="PROSITE" id="PS50163"/>
    </source>
</evidence>
<dbReference type="GO" id="GO:0006310">
    <property type="term" value="P:DNA recombination"/>
    <property type="evidence" value="ECO:0007669"/>
    <property type="project" value="UniProtKB-KW"/>
</dbReference>
<comment type="caution">
    <text evidence="12">The sequence shown here is derived from an EMBL/GenBank/DDBJ whole genome shotgun (WGS) entry which is preliminary data.</text>
</comment>
<dbReference type="PROSITE" id="PS50163">
    <property type="entry name" value="RECA_3"/>
    <property type="match status" value="1"/>
</dbReference>
<dbReference type="InterPro" id="IPR023400">
    <property type="entry name" value="RecA_C_sf"/>
</dbReference>
<dbReference type="CDD" id="cd00983">
    <property type="entry name" value="RecA"/>
    <property type="match status" value="1"/>
</dbReference>
<dbReference type="GO" id="GO:0003697">
    <property type="term" value="F:single-stranded DNA binding"/>
    <property type="evidence" value="ECO:0007669"/>
    <property type="project" value="InterPro"/>
</dbReference>
<dbReference type="PANTHER" id="PTHR45900">
    <property type="entry name" value="RECA"/>
    <property type="match status" value="1"/>
</dbReference>
<proteinExistence type="inferred from homology"/>
<dbReference type="Gene3D" id="3.40.50.300">
    <property type="entry name" value="P-loop containing nucleotide triphosphate hydrolases"/>
    <property type="match status" value="1"/>
</dbReference>
<dbReference type="InterPro" id="IPR027417">
    <property type="entry name" value="P-loop_NTPase"/>
</dbReference>
<evidence type="ECO:0000313" key="13">
    <source>
        <dbReference type="Proteomes" id="UP000489600"/>
    </source>
</evidence>
<evidence type="ECO:0000256" key="3">
    <source>
        <dbReference type="ARBA" id="ARBA00022840"/>
    </source>
</evidence>
<evidence type="ECO:0000256" key="9">
    <source>
        <dbReference type="SAM" id="MobiDB-lite"/>
    </source>
</evidence>
<dbReference type="Proteomes" id="UP000489600">
    <property type="component" value="Unassembled WGS sequence"/>
</dbReference>
<dbReference type="GO" id="GO:0140664">
    <property type="term" value="F:ATP-dependent DNA damage sensor activity"/>
    <property type="evidence" value="ECO:0007669"/>
    <property type="project" value="InterPro"/>
</dbReference>
<evidence type="ECO:0000256" key="4">
    <source>
        <dbReference type="ARBA" id="ARBA00023125"/>
    </source>
</evidence>
<protein>
    <recommendedName>
        <fullName evidence="14">RecA family profile 2 domain-containing protein</fullName>
    </recommendedName>
</protein>
<evidence type="ECO:0000259" key="10">
    <source>
        <dbReference type="PROSITE" id="PS50162"/>
    </source>
</evidence>
<dbReference type="SUPFAM" id="SSF54752">
    <property type="entry name" value="RecA protein, C-terminal domain"/>
    <property type="match status" value="1"/>
</dbReference>
<keyword evidence="8" id="KW-0227">DNA damage</keyword>
<dbReference type="InterPro" id="IPR020588">
    <property type="entry name" value="RecA_ATP-bd"/>
</dbReference>
<keyword evidence="2 7" id="KW-0547">Nucleotide-binding</keyword>
<evidence type="ECO:0000256" key="1">
    <source>
        <dbReference type="ARBA" id="ARBA00009391"/>
    </source>
</evidence>
<dbReference type="SMART" id="SM00382">
    <property type="entry name" value="AAA"/>
    <property type="match status" value="1"/>
</dbReference>
<reference evidence="12" key="1">
    <citation type="submission" date="2019-07" db="EMBL/GenBank/DDBJ databases">
        <authorList>
            <person name="Dittberner H."/>
        </authorList>
    </citation>
    <scope>NUCLEOTIDE SEQUENCE [LARGE SCALE GENOMIC DNA]</scope>
</reference>
<dbReference type="InterPro" id="IPR020587">
    <property type="entry name" value="RecA_monomer-monomer_interface"/>
</dbReference>
<dbReference type="InterPro" id="IPR020584">
    <property type="entry name" value="DNA_recomb/repair_RecA_CS"/>
</dbReference>
<evidence type="ECO:0000256" key="7">
    <source>
        <dbReference type="RuleBase" id="RU003422"/>
    </source>
</evidence>